<comment type="caution">
    <text evidence="1">The sequence shown here is derived from an EMBL/GenBank/DDBJ whole genome shotgun (WGS) entry which is preliminary data.</text>
</comment>
<organism evidence="1 2">
    <name type="scientific">Penicillium nordicum</name>
    <dbReference type="NCBI Taxonomy" id="229535"/>
    <lineage>
        <taxon>Eukaryota</taxon>
        <taxon>Fungi</taxon>
        <taxon>Dikarya</taxon>
        <taxon>Ascomycota</taxon>
        <taxon>Pezizomycotina</taxon>
        <taxon>Eurotiomycetes</taxon>
        <taxon>Eurotiomycetidae</taxon>
        <taxon>Eurotiales</taxon>
        <taxon>Aspergillaceae</taxon>
        <taxon>Penicillium</taxon>
    </lineage>
</organism>
<reference evidence="1 2" key="1">
    <citation type="submission" date="2015-08" db="EMBL/GenBank/DDBJ databases">
        <title>Genome sequencing of Penicillium nordicum.</title>
        <authorList>
            <person name="Nguyen H.D."/>
            <person name="Seifert K.A."/>
        </authorList>
    </citation>
    <scope>NUCLEOTIDE SEQUENCE [LARGE SCALE GENOMIC DNA]</scope>
    <source>
        <strain evidence="1 2">DAOMC 185683</strain>
    </source>
</reference>
<dbReference type="AlphaFoldDB" id="A0A0M9WAU0"/>
<proteinExistence type="predicted"/>
<evidence type="ECO:0000313" key="1">
    <source>
        <dbReference type="EMBL" id="KOS37765.1"/>
    </source>
</evidence>
<protein>
    <submittedName>
        <fullName evidence="1">Uncharacterized protein</fullName>
    </submittedName>
</protein>
<sequence>MTPSRTKDICNLIDKLVPLVTLPWNPVTHAESSDHGVSCPLLESPDWSNRLILSTVPGVIGPRDLLLLISQAQDITVLLLRTPQLYFQLSSKISCGIFKLPQGTCSSSPTRH</sequence>
<dbReference type="Proteomes" id="UP000037696">
    <property type="component" value="Unassembled WGS sequence"/>
</dbReference>
<keyword evidence="2" id="KW-1185">Reference proteome</keyword>
<name>A0A0M9WAU0_9EURO</name>
<accession>A0A0M9WAU0</accession>
<evidence type="ECO:0000313" key="2">
    <source>
        <dbReference type="Proteomes" id="UP000037696"/>
    </source>
</evidence>
<dbReference type="EMBL" id="LHQQ01000296">
    <property type="protein sequence ID" value="KOS37765.1"/>
    <property type="molecule type" value="Genomic_DNA"/>
</dbReference>
<gene>
    <name evidence="1" type="ORF">ACN38_g11430</name>
</gene>